<comment type="caution">
    <text evidence="1">The sequence shown here is derived from an EMBL/GenBank/DDBJ whole genome shotgun (WGS) entry which is preliminary data.</text>
</comment>
<dbReference type="Proteomes" id="UP000304953">
    <property type="component" value="Unassembled WGS sequence"/>
</dbReference>
<sequence>MKEKIILEEIQIDRQRKQQILRNIGKAVEEKRYVYCPSLWEIFRGQLKYISRFCLGGQLLCLFLTVVLLGYFQWVEEGMLTYLGTASVAASGMGIFLMIELSRSSAIGMMELEQSCYLNFKQVWCVKMILFGFLDILLLTVMVAVIAGNTSCGMFRALVYLLVPFLLSNAVQLLVFTMLRGRKGEYLQAGAAAVCGAASLIPLSSPRWYTLTYFGLWIVALAAAILWLIREISLIYRRLEEGEILCWN</sequence>
<keyword evidence="2" id="KW-1185">Reference proteome</keyword>
<accession>A0AC61S0K9</accession>
<evidence type="ECO:0000313" key="1">
    <source>
        <dbReference type="EMBL" id="TGY97947.1"/>
    </source>
</evidence>
<gene>
    <name evidence="1" type="ORF">E5329_02175</name>
</gene>
<proteinExistence type="predicted"/>
<evidence type="ECO:0000313" key="2">
    <source>
        <dbReference type="Proteomes" id="UP000304953"/>
    </source>
</evidence>
<dbReference type="EMBL" id="SRYA01000003">
    <property type="protein sequence ID" value="TGY97947.1"/>
    <property type="molecule type" value="Genomic_DNA"/>
</dbReference>
<reference evidence="1" key="1">
    <citation type="submission" date="2019-04" db="EMBL/GenBank/DDBJ databases">
        <title>Microbes associate with the intestines of laboratory mice.</title>
        <authorList>
            <person name="Navarre W."/>
            <person name="Wong E."/>
            <person name="Huang K."/>
            <person name="Tropini C."/>
            <person name="Ng K."/>
            <person name="Yu B."/>
        </authorList>
    </citation>
    <scope>NUCLEOTIDE SEQUENCE</scope>
    <source>
        <strain evidence="1">NM01_1-7b</strain>
    </source>
</reference>
<name>A0AC61S0K9_9FIRM</name>
<protein>
    <submittedName>
        <fullName evidence="1">Uncharacterized protein</fullName>
    </submittedName>
</protein>
<organism evidence="1 2">
    <name type="scientific">Petralouisia muris</name>
    <dbReference type="NCBI Taxonomy" id="3032872"/>
    <lineage>
        <taxon>Bacteria</taxon>
        <taxon>Bacillati</taxon>
        <taxon>Bacillota</taxon>
        <taxon>Clostridia</taxon>
        <taxon>Lachnospirales</taxon>
        <taxon>Lachnospiraceae</taxon>
        <taxon>Petralouisia</taxon>
    </lineage>
</organism>